<dbReference type="AlphaFoldDB" id="A0A820HM37"/>
<dbReference type="EMBL" id="CAJOAX010045845">
    <property type="protein sequence ID" value="CAF4297134.1"/>
    <property type="molecule type" value="Genomic_DNA"/>
</dbReference>
<organism evidence="2 3">
    <name type="scientific">Rotaria sordida</name>
    <dbReference type="NCBI Taxonomy" id="392033"/>
    <lineage>
        <taxon>Eukaryota</taxon>
        <taxon>Metazoa</taxon>
        <taxon>Spiralia</taxon>
        <taxon>Gnathifera</taxon>
        <taxon>Rotifera</taxon>
        <taxon>Eurotatoria</taxon>
        <taxon>Bdelloidea</taxon>
        <taxon>Philodinida</taxon>
        <taxon>Philodinidae</taxon>
        <taxon>Rotaria</taxon>
    </lineage>
</organism>
<dbReference type="SUPFAM" id="SSF54001">
    <property type="entry name" value="Cysteine proteinases"/>
    <property type="match status" value="1"/>
</dbReference>
<evidence type="ECO:0000313" key="3">
    <source>
        <dbReference type="Proteomes" id="UP000663823"/>
    </source>
</evidence>
<evidence type="ECO:0000256" key="1">
    <source>
        <dbReference type="SAM" id="MobiDB-lite"/>
    </source>
</evidence>
<sequence>MPIRTYLYNRFNDKKFRLNGIKPSTRMPSKENLRQFFSDHVLYSTDQLPPKVDLRPDMTPVEDQSRIGSCSANSLA</sequence>
<proteinExistence type="predicted"/>
<feature type="region of interest" description="Disordered" evidence="1">
    <location>
        <begin position="48"/>
        <end position="76"/>
    </location>
</feature>
<dbReference type="InterPro" id="IPR038765">
    <property type="entry name" value="Papain-like_cys_pep_sf"/>
</dbReference>
<feature type="compositionally biased region" description="Polar residues" evidence="1">
    <location>
        <begin position="66"/>
        <end position="76"/>
    </location>
</feature>
<evidence type="ECO:0000313" key="2">
    <source>
        <dbReference type="EMBL" id="CAF4297134.1"/>
    </source>
</evidence>
<reference evidence="2" key="1">
    <citation type="submission" date="2021-02" db="EMBL/GenBank/DDBJ databases">
        <authorList>
            <person name="Nowell W R."/>
        </authorList>
    </citation>
    <scope>NUCLEOTIDE SEQUENCE</scope>
</reference>
<protein>
    <submittedName>
        <fullName evidence="2">Uncharacterized protein</fullName>
    </submittedName>
</protein>
<feature type="non-terminal residue" evidence="2">
    <location>
        <position position="1"/>
    </location>
</feature>
<gene>
    <name evidence="2" type="ORF">OTI717_LOCUS41931</name>
</gene>
<dbReference type="Gene3D" id="3.90.70.10">
    <property type="entry name" value="Cysteine proteinases"/>
    <property type="match status" value="1"/>
</dbReference>
<comment type="caution">
    <text evidence="2">The sequence shown here is derived from an EMBL/GenBank/DDBJ whole genome shotgun (WGS) entry which is preliminary data.</text>
</comment>
<name>A0A820HM37_9BILA</name>
<accession>A0A820HM37</accession>
<dbReference type="Proteomes" id="UP000663823">
    <property type="component" value="Unassembled WGS sequence"/>
</dbReference>